<sequence>MSSASSASGGGLSALVQAYKNNSEAGAQAAVSQSSDQSFGSQTLSQLDKSVRSAFEPGAALVQISFMRSCPDHLVYTNGHIEPVTDPMKRAWVFKNREAFLANRVIHSLDDQSVLMSDEDYEAVRKLVSAAMVDTGEQASRVIQDYSKALESLEEARRRQLATSQDSKFALDLSKQPYSMRRQTKPSWPRDDASRAFCSWAWRQVHEEHSRVPGTTVSLSLENSDLDLAPFTTDNGRRLRSRLQESAKLYWNAREIEDECFNSSAMPLKYVHLQSHGYKEDDDSVRFQRTDHHLMHLWRSDVLLTSLATGRSLTADETWSLIPLSLYQDFIQHQSKSRTNFNERKITRKKPTSFLALNDPEWRSWFQEMVTISHGKKRFLTMSELPTSGHESLFNAVRDIRAGKGKRFIRSRYGEESEPLTIQKYLEDIDPLQRFMDVNKSLVSSSLTDDEVVSRLPPKAYHRWKEISGANEGLSIKEMIRDSYKVERELRE</sequence>
<gene>
    <name evidence="2" type="ordered locus">CNA00700</name>
</gene>
<dbReference type="OrthoDB" id="2572528at2759"/>
<dbReference type="PaxDb" id="214684-Q5KQ26"/>
<dbReference type="RefSeq" id="XP_024511830.1">
    <property type="nucleotide sequence ID" value="XM_024656158.1"/>
</dbReference>
<protein>
    <submittedName>
        <fullName evidence="2">Expressed protein</fullName>
    </submittedName>
</protein>
<organism evidence="2 3">
    <name type="scientific">Cryptococcus deneoformans (strain JEC21 / ATCC MYA-565)</name>
    <name type="common">Cryptococcus neoformans var. neoformans serotype D</name>
    <dbReference type="NCBI Taxonomy" id="214684"/>
    <lineage>
        <taxon>Eukaryota</taxon>
        <taxon>Fungi</taxon>
        <taxon>Dikarya</taxon>
        <taxon>Basidiomycota</taxon>
        <taxon>Agaricomycotina</taxon>
        <taxon>Tremellomycetes</taxon>
        <taxon>Tremellales</taxon>
        <taxon>Cryptococcaceae</taxon>
        <taxon>Cryptococcus</taxon>
        <taxon>Cryptococcus neoformans species complex</taxon>
    </lineage>
</organism>
<keyword evidence="1" id="KW-0175">Coiled coil</keyword>
<evidence type="ECO:0000313" key="2">
    <source>
        <dbReference type="EMBL" id="AAW40676.2"/>
    </source>
</evidence>
<dbReference type="KEGG" id="cne:CNA00700"/>
<dbReference type="GeneID" id="3253472"/>
<proteinExistence type="predicted"/>
<keyword evidence="3" id="KW-1185">Reference proteome</keyword>
<dbReference type="VEuPathDB" id="FungiDB:CNA00700"/>
<dbReference type="AlphaFoldDB" id="Q5KQ26"/>
<accession>Q5KQ26</accession>
<dbReference type="EMBL" id="AE017341">
    <property type="protein sequence ID" value="AAW40676.2"/>
    <property type="molecule type" value="Genomic_DNA"/>
</dbReference>
<name>Q5KQ26_CRYD1</name>
<evidence type="ECO:0000313" key="3">
    <source>
        <dbReference type="Proteomes" id="UP000002149"/>
    </source>
</evidence>
<dbReference type="InParanoid" id="Q5KQ26"/>
<evidence type="ECO:0000256" key="1">
    <source>
        <dbReference type="SAM" id="Coils"/>
    </source>
</evidence>
<dbReference type="HOGENOM" id="CLU_644083_0_0_1"/>
<dbReference type="Proteomes" id="UP000002149">
    <property type="component" value="Chromosome 1"/>
</dbReference>
<reference evidence="2 3" key="1">
    <citation type="journal article" date="2005" name="Science">
        <title>The genome of the basidiomycetous yeast and human pathogen Cryptococcus neoformans.</title>
        <authorList>
            <person name="Loftus B.J."/>
            <person name="Fung E."/>
            <person name="Roncaglia P."/>
            <person name="Rowley D."/>
            <person name="Amedeo P."/>
            <person name="Bruno D."/>
            <person name="Vamathevan J."/>
            <person name="Miranda M."/>
            <person name="Anderson I.J."/>
            <person name="Fraser J.A."/>
            <person name="Allen J.E."/>
            <person name="Bosdet I.E."/>
            <person name="Brent M.R."/>
            <person name="Chiu R."/>
            <person name="Doering T.L."/>
            <person name="Donlin M.J."/>
            <person name="D'Souza C.A."/>
            <person name="Fox D.S."/>
            <person name="Grinberg V."/>
            <person name="Fu J."/>
            <person name="Fukushima M."/>
            <person name="Haas B.J."/>
            <person name="Huang J.C."/>
            <person name="Janbon G."/>
            <person name="Jones S.J."/>
            <person name="Koo H.L."/>
            <person name="Krzywinski M.I."/>
            <person name="Kwon-Chung J.K."/>
            <person name="Lengeler K.B."/>
            <person name="Maiti R."/>
            <person name="Marra M.A."/>
            <person name="Marra R.E."/>
            <person name="Mathewson C.A."/>
            <person name="Mitchell T.G."/>
            <person name="Pertea M."/>
            <person name="Riggs F.R."/>
            <person name="Salzberg S.L."/>
            <person name="Schein J.E."/>
            <person name="Shvartsbeyn A."/>
            <person name="Shin H."/>
            <person name="Shumway M."/>
            <person name="Specht C.A."/>
            <person name="Suh B.B."/>
            <person name="Tenney A."/>
            <person name="Utterback T.R."/>
            <person name="Wickes B.L."/>
            <person name="Wortman J.R."/>
            <person name="Wye N.H."/>
            <person name="Kronstad J.W."/>
            <person name="Lodge J.K."/>
            <person name="Heitman J."/>
            <person name="Davis R.W."/>
            <person name="Fraser C.M."/>
            <person name="Hyman R.W."/>
        </authorList>
    </citation>
    <scope>NUCLEOTIDE SEQUENCE [LARGE SCALE GENOMIC DNA]</scope>
    <source>
        <strain evidence="3">JEC21 / ATCC MYA-565</strain>
    </source>
</reference>
<feature type="coiled-coil region" evidence="1">
    <location>
        <begin position="136"/>
        <end position="163"/>
    </location>
</feature>